<protein>
    <recommendedName>
        <fullName evidence="3">Nickel uptake substrate-specific transmembrane region</fullName>
    </recommendedName>
</protein>
<gene>
    <name evidence="1" type="ORF">Pr1d_11540</name>
</gene>
<dbReference type="OrthoDB" id="232400at2"/>
<dbReference type="KEGG" id="bgok:Pr1d_11540"/>
<dbReference type="SUPFAM" id="SSF49464">
    <property type="entry name" value="Carboxypeptidase regulatory domain-like"/>
    <property type="match status" value="1"/>
</dbReference>
<proteinExistence type="predicted"/>
<evidence type="ECO:0000313" key="1">
    <source>
        <dbReference type="EMBL" id="QEG33884.1"/>
    </source>
</evidence>
<sequence>MNRAHGAGEVRSMEIIVLDKVGKSLPDAKVLVAMTGAEVPLKLDSQGKGILELPEGADISLHLTVHAAHSVPVEVHWYGEQLPTDLTIRMQKGLPIGGLVHTERGEPIAGVGVAALQVSSRVGKAGEVVPAISGQIATTDEDGKWQADIATQEPFDLRLQLTHPDFFSDPGFGKRRVASTELSSLDHVEVLEDLLPPQGIVTDAHGKAVSQAQLYLVFGDEKFVIENGRAVQDSDHVSVTTDEKGRYEFPIQKQEFSVVCLADEGWATATPIRFAKNEPVDIRLKEWAKLEGSISQGNQPLSDEKVLLQMFPDSNSSYQFVDWNYSTRTDHEGRYAWDRVIAAPAILGRTIAWCSGQETPMSELSVEEQVTLAAGQTTRLQIDRRGSKISGQLSAVGSDGDKFTISCGMVTLEKESSLGNLLKNVLGGWGQSLDLGTSAQLTGTQLPPLSYVEALDEKGHFQLSNIPPGSYRLLATIKSVPIDGNETQWLYGAKVEAITVPADKPVDLGAIEIVVSEVEEE</sequence>
<organism evidence="1 2">
    <name type="scientific">Bythopirellula goksoeyrii</name>
    <dbReference type="NCBI Taxonomy" id="1400387"/>
    <lineage>
        <taxon>Bacteria</taxon>
        <taxon>Pseudomonadati</taxon>
        <taxon>Planctomycetota</taxon>
        <taxon>Planctomycetia</taxon>
        <taxon>Pirellulales</taxon>
        <taxon>Lacipirellulaceae</taxon>
        <taxon>Bythopirellula</taxon>
    </lineage>
</organism>
<dbReference type="Proteomes" id="UP000323917">
    <property type="component" value="Chromosome"/>
</dbReference>
<reference evidence="1 2" key="1">
    <citation type="submission" date="2019-08" db="EMBL/GenBank/DDBJ databases">
        <title>Deep-cultivation of Planctomycetes and their phenomic and genomic characterization uncovers novel biology.</title>
        <authorList>
            <person name="Wiegand S."/>
            <person name="Jogler M."/>
            <person name="Boedeker C."/>
            <person name="Pinto D."/>
            <person name="Vollmers J."/>
            <person name="Rivas-Marin E."/>
            <person name="Kohn T."/>
            <person name="Peeters S.H."/>
            <person name="Heuer A."/>
            <person name="Rast P."/>
            <person name="Oberbeckmann S."/>
            <person name="Bunk B."/>
            <person name="Jeske O."/>
            <person name="Meyerdierks A."/>
            <person name="Storesund J.E."/>
            <person name="Kallscheuer N."/>
            <person name="Luecker S."/>
            <person name="Lage O.M."/>
            <person name="Pohl T."/>
            <person name="Merkel B.J."/>
            <person name="Hornburger P."/>
            <person name="Mueller R.-W."/>
            <person name="Bruemmer F."/>
            <person name="Labrenz M."/>
            <person name="Spormann A.M."/>
            <person name="Op den Camp H."/>
            <person name="Overmann J."/>
            <person name="Amann R."/>
            <person name="Jetten M.S.M."/>
            <person name="Mascher T."/>
            <person name="Medema M.H."/>
            <person name="Devos D.P."/>
            <person name="Kaster A.-K."/>
            <person name="Ovreas L."/>
            <person name="Rohde M."/>
            <person name="Galperin M.Y."/>
            <person name="Jogler C."/>
        </authorList>
    </citation>
    <scope>NUCLEOTIDE SEQUENCE [LARGE SCALE GENOMIC DNA]</scope>
    <source>
        <strain evidence="1 2">Pr1d</strain>
    </source>
</reference>
<dbReference type="InterPro" id="IPR008969">
    <property type="entry name" value="CarboxyPept-like_regulatory"/>
</dbReference>
<accession>A0A5B9Q4E0</accession>
<dbReference type="AlphaFoldDB" id="A0A5B9Q4E0"/>
<dbReference type="Gene3D" id="2.60.40.1120">
    <property type="entry name" value="Carboxypeptidase-like, regulatory domain"/>
    <property type="match status" value="1"/>
</dbReference>
<name>A0A5B9Q4E0_9BACT</name>
<dbReference type="EMBL" id="CP042913">
    <property type="protein sequence ID" value="QEG33884.1"/>
    <property type="molecule type" value="Genomic_DNA"/>
</dbReference>
<evidence type="ECO:0008006" key="3">
    <source>
        <dbReference type="Google" id="ProtNLM"/>
    </source>
</evidence>
<dbReference type="RefSeq" id="WP_148072598.1">
    <property type="nucleotide sequence ID" value="NZ_CP042913.1"/>
</dbReference>
<evidence type="ECO:0000313" key="2">
    <source>
        <dbReference type="Proteomes" id="UP000323917"/>
    </source>
</evidence>
<keyword evidence="2" id="KW-1185">Reference proteome</keyword>